<feature type="domain" description="Beta-mannosidase Ig-fold" evidence="15">
    <location>
        <begin position="849"/>
        <end position="937"/>
    </location>
</feature>
<dbReference type="SUPFAM" id="SSF51445">
    <property type="entry name" value="(Trans)glycosidases"/>
    <property type="match status" value="1"/>
</dbReference>
<dbReference type="Pfam" id="PF17786">
    <property type="entry name" value="Mannosidase_ig"/>
    <property type="match status" value="1"/>
</dbReference>
<comment type="subunit">
    <text evidence="5">Homodimer.</text>
</comment>
<dbReference type="InterPro" id="IPR041625">
    <property type="entry name" value="Beta-mannosidase_Ig"/>
</dbReference>
<proteinExistence type="inferred from homology"/>
<feature type="chain" id="PRO_5042129405" description="Beta-mannosidase A" evidence="14">
    <location>
        <begin position="20"/>
        <end position="940"/>
    </location>
</feature>
<dbReference type="Gene3D" id="2.60.120.260">
    <property type="entry name" value="Galactose-binding domain-like"/>
    <property type="match status" value="1"/>
</dbReference>
<dbReference type="InterPro" id="IPR036156">
    <property type="entry name" value="Beta-gal/glucu_dom_sf"/>
</dbReference>
<name>A0AAD6ZZC6_9AGAR</name>
<dbReference type="Gene3D" id="2.60.40.10">
    <property type="entry name" value="Immunoglobulins"/>
    <property type="match status" value="3"/>
</dbReference>
<comment type="similarity">
    <text evidence="4">Belongs to the glycosyl hydrolase 2 family. Beta-mannosidase A subfamily.</text>
</comment>
<evidence type="ECO:0000256" key="7">
    <source>
        <dbReference type="ARBA" id="ARBA00021795"/>
    </source>
</evidence>
<dbReference type="Proteomes" id="UP001218218">
    <property type="component" value="Unassembled WGS sequence"/>
</dbReference>
<evidence type="ECO:0000256" key="5">
    <source>
        <dbReference type="ARBA" id="ARBA00011738"/>
    </source>
</evidence>
<accession>A0AAD6ZZC6</accession>
<feature type="domain" description="Mannosidase Ig/CBM-like" evidence="16">
    <location>
        <begin position="753"/>
        <end position="842"/>
    </location>
</feature>
<evidence type="ECO:0000256" key="14">
    <source>
        <dbReference type="SAM" id="SignalP"/>
    </source>
</evidence>
<dbReference type="GO" id="GO:0004567">
    <property type="term" value="F:beta-mannosidase activity"/>
    <property type="evidence" value="ECO:0007669"/>
    <property type="project" value="UniProtKB-EC"/>
</dbReference>
<keyword evidence="11" id="KW-0325">Glycoprotein</keyword>
<dbReference type="InterPro" id="IPR008979">
    <property type="entry name" value="Galactose-bd-like_sf"/>
</dbReference>
<evidence type="ECO:0000256" key="2">
    <source>
        <dbReference type="ARBA" id="ARBA00004613"/>
    </source>
</evidence>
<organism evidence="18 19">
    <name type="scientific">Mycena albidolilacea</name>
    <dbReference type="NCBI Taxonomy" id="1033008"/>
    <lineage>
        <taxon>Eukaryota</taxon>
        <taxon>Fungi</taxon>
        <taxon>Dikarya</taxon>
        <taxon>Basidiomycota</taxon>
        <taxon>Agaricomycotina</taxon>
        <taxon>Agaricomycetes</taxon>
        <taxon>Agaricomycetidae</taxon>
        <taxon>Agaricales</taxon>
        <taxon>Marasmiineae</taxon>
        <taxon>Mycenaceae</taxon>
        <taxon>Mycena</taxon>
    </lineage>
</organism>
<dbReference type="PANTHER" id="PTHR43730:SF5">
    <property type="entry name" value="BETA-MANNOSIDASE A"/>
    <property type="match status" value="1"/>
</dbReference>
<reference evidence="18" key="1">
    <citation type="submission" date="2023-03" db="EMBL/GenBank/DDBJ databases">
        <title>Massive genome expansion in bonnet fungi (Mycena s.s.) driven by repeated elements and novel gene families across ecological guilds.</title>
        <authorList>
            <consortium name="Lawrence Berkeley National Laboratory"/>
            <person name="Harder C.B."/>
            <person name="Miyauchi S."/>
            <person name="Viragh M."/>
            <person name="Kuo A."/>
            <person name="Thoen E."/>
            <person name="Andreopoulos B."/>
            <person name="Lu D."/>
            <person name="Skrede I."/>
            <person name="Drula E."/>
            <person name="Henrissat B."/>
            <person name="Morin E."/>
            <person name="Kohler A."/>
            <person name="Barry K."/>
            <person name="LaButti K."/>
            <person name="Morin E."/>
            <person name="Salamov A."/>
            <person name="Lipzen A."/>
            <person name="Mereny Z."/>
            <person name="Hegedus B."/>
            <person name="Baldrian P."/>
            <person name="Stursova M."/>
            <person name="Weitz H."/>
            <person name="Taylor A."/>
            <person name="Grigoriev I.V."/>
            <person name="Nagy L.G."/>
            <person name="Martin F."/>
            <person name="Kauserud H."/>
        </authorList>
    </citation>
    <scope>NUCLEOTIDE SEQUENCE</scope>
    <source>
        <strain evidence="18">CBHHK002</strain>
    </source>
</reference>
<comment type="pathway">
    <text evidence="3">Glycan metabolism; N-glycan degradation.</text>
</comment>
<dbReference type="GO" id="GO:0006516">
    <property type="term" value="P:glycoprotein catabolic process"/>
    <property type="evidence" value="ECO:0007669"/>
    <property type="project" value="TreeGrafter"/>
</dbReference>
<dbReference type="FunFam" id="3.20.20.80:FF:000050">
    <property type="entry name" value="Beta-mannosidase B"/>
    <property type="match status" value="1"/>
</dbReference>
<dbReference type="Pfam" id="PF22666">
    <property type="entry name" value="Glyco_hydro_2_N2"/>
    <property type="match status" value="1"/>
</dbReference>
<dbReference type="InterPro" id="IPR013783">
    <property type="entry name" value="Ig-like_fold"/>
</dbReference>
<gene>
    <name evidence="18" type="ORF">DFH08DRAFT_781433</name>
</gene>
<dbReference type="InterPro" id="IPR017853">
    <property type="entry name" value="GH"/>
</dbReference>
<comment type="subcellular location">
    <subcellularLocation>
        <location evidence="2">Secreted</location>
    </subcellularLocation>
</comment>
<evidence type="ECO:0000256" key="9">
    <source>
        <dbReference type="ARBA" id="ARBA00022729"/>
    </source>
</evidence>
<comment type="catalytic activity">
    <reaction evidence="1">
        <text>Hydrolysis of terminal, non-reducing beta-D-mannose residues in beta-D-mannosides.</text>
        <dbReference type="EC" id="3.2.1.25"/>
    </reaction>
</comment>
<keyword evidence="8" id="KW-0964">Secreted</keyword>
<evidence type="ECO:0000256" key="8">
    <source>
        <dbReference type="ARBA" id="ARBA00022525"/>
    </source>
</evidence>
<keyword evidence="19" id="KW-1185">Reference proteome</keyword>
<feature type="signal peptide" evidence="14">
    <location>
        <begin position="1"/>
        <end position="19"/>
    </location>
</feature>
<dbReference type="EMBL" id="JARIHO010000022">
    <property type="protein sequence ID" value="KAJ7343996.1"/>
    <property type="molecule type" value="Genomic_DNA"/>
</dbReference>
<dbReference type="SUPFAM" id="SSF49785">
    <property type="entry name" value="Galactose-binding domain-like"/>
    <property type="match status" value="1"/>
</dbReference>
<evidence type="ECO:0000313" key="18">
    <source>
        <dbReference type="EMBL" id="KAJ7343996.1"/>
    </source>
</evidence>
<dbReference type="InterPro" id="IPR054593">
    <property type="entry name" value="Beta-mannosidase-like_N2"/>
</dbReference>
<dbReference type="Gene3D" id="3.20.20.80">
    <property type="entry name" value="Glycosidases"/>
    <property type="match status" value="1"/>
</dbReference>
<dbReference type="SUPFAM" id="SSF49303">
    <property type="entry name" value="beta-Galactosidase/glucuronidase domain"/>
    <property type="match status" value="1"/>
</dbReference>
<evidence type="ECO:0000313" key="19">
    <source>
        <dbReference type="Proteomes" id="UP001218218"/>
    </source>
</evidence>
<evidence type="ECO:0000259" key="15">
    <source>
        <dbReference type="Pfam" id="PF17753"/>
    </source>
</evidence>
<evidence type="ECO:0000256" key="11">
    <source>
        <dbReference type="ARBA" id="ARBA00023180"/>
    </source>
</evidence>
<evidence type="ECO:0000256" key="13">
    <source>
        <dbReference type="ARBA" id="ARBA00031061"/>
    </source>
</evidence>
<protein>
    <recommendedName>
        <fullName evidence="7">Beta-mannosidase A</fullName>
        <ecNumber evidence="6">3.2.1.25</ecNumber>
    </recommendedName>
    <alternativeName>
        <fullName evidence="13">Mannanase A</fullName>
    </alternativeName>
</protein>
<evidence type="ECO:0000256" key="1">
    <source>
        <dbReference type="ARBA" id="ARBA00000829"/>
    </source>
</evidence>
<evidence type="ECO:0000256" key="10">
    <source>
        <dbReference type="ARBA" id="ARBA00022801"/>
    </source>
</evidence>
<dbReference type="GO" id="GO:0005576">
    <property type="term" value="C:extracellular region"/>
    <property type="evidence" value="ECO:0007669"/>
    <property type="project" value="UniProtKB-SubCell"/>
</dbReference>
<keyword evidence="10 18" id="KW-0378">Hydrolase</keyword>
<dbReference type="InterPro" id="IPR050887">
    <property type="entry name" value="Beta-mannosidase_GH2"/>
</dbReference>
<keyword evidence="12" id="KW-0326">Glycosidase</keyword>
<evidence type="ECO:0000256" key="6">
    <source>
        <dbReference type="ARBA" id="ARBA00012754"/>
    </source>
</evidence>
<dbReference type="AlphaFoldDB" id="A0AAD6ZZC6"/>
<evidence type="ECO:0000256" key="12">
    <source>
        <dbReference type="ARBA" id="ARBA00023295"/>
    </source>
</evidence>
<keyword evidence="9 14" id="KW-0732">Signal</keyword>
<sequence>MNILMLAFFIWWLFPYAFAAVFDLSGLDWTLINQNGSISVPGAIPSQAHLDLLRAGVITEPLLGINDFSERWVFFDNWTYTADLAPALDSFNASDQLLLVFHGLDTIANITVADQPVAWVNNQFRQYVFDVSFLNAIGAGNLTVAFESAYYYGLNVSMRPDAETIIGDTFEVAADRAYIRKIASDFGWDWGPAFVPSGIFKPAYLVSLSNASNASSSSTSDAQQFVFVEETSVDIYKVGQNFSVPANETADWVVNVTLALRSAAAFTSPSISLAFTELDITSPKFSVDSLPTTTDSPAWFTVLWHIPDSIPQRWYPHNLGTPQLYNLTISLDFADSAEDVVELTVRTGFRTIKLAQLPYTQEDIDTRGITPGDQWHFEINGKAFYSLGTNIIPFDPFYARTTTDQVRWVLESAVQSGQNMLRIWGGGIYQPDSEEIGGYDFYSLCDELGILAWSEFIFSDTLYPINNFFLQSIEPEVRQNVRRINKHPSNVQWAGGNEIEGIVTGVNNSMANGTIYLFVTLFQDFLHDIAVSETHSVPYTDCSTTKGVLSLDPYILRFNNGTRGNIYGNSERYNYDASQAFNYSTFPVSRFVNEFGFHSMPSFYTWEEVLTSPDDFSFNSTVVASRDHHPPAGSLTFPNPNAPQGQAQMTQGVELWLPTPSTSDSNQTFAQWCWSTQIFQSMTMMSEISWYRRGAGQGENNLGALVWQLNDIWQGVSWSSIEYSGRWKVLQYGITTTFSPLTIYPFWTPDNQTLEVIVTSDRWEAIDGSAQLTWYDWSGNLLNTSTHAFTVPPLNNSLISQTLGLDAILPAGQNATDVWMLLNLTAQVENKTVTNEQVFTPVSLAGASLVDPEIQISSTADLTFTLSATSGVAPWTWLDHPAGTVGVFVDNTTGLPSNGFYLVPGIDRTLKFLLNEDLSTTTSPDPADFVLRSLWNNTHL</sequence>
<dbReference type="Pfam" id="PF17753">
    <property type="entry name" value="Ig_mannosidase"/>
    <property type="match status" value="1"/>
</dbReference>
<feature type="domain" description="Beta-mannosidase-like galactose-binding" evidence="17">
    <location>
        <begin position="29"/>
        <end position="201"/>
    </location>
</feature>
<dbReference type="InterPro" id="IPR041447">
    <property type="entry name" value="Mannosidase_ig"/>
</dbReference>
<dbReference type="EC" id="3.2.1.25" evidence="6"/>
<evidence type="ECO:0000256" key="3">
    <source>
        <dbReference type="ARBA" id="ARBA00004740"/>
    </source>
</evidence>
<comment type="caution">
    <text evidence="18">The sequence shown here is derived from an EMBL/GenBank/DDBJ whole genome shotgun (WGS) entry which is preliminary data.</text>
</comment>
<dbReference type="PANTHER" id="PTHR43730">
    <property type="entry name" value="BETA-MANNOSIDASE"/>
    <property type="match status" value="1"/>
</dbReference>
<evidence type="ECO:0000259" key="17">
    <source>
        <dbReference type="Pfam" id="PF22666"/>
    </source>
</evidence>
<evidence type="ECO:0000259" key="16">
    <source>
        <dbReference type="Pfam" id="PF17786"/>
    </source>
</evidence>
<evidence type="ECO:0000256" key="4">
    <source>
        <dbReference type="ARBA" id="ARBA00007483"/>
    </source>
</evidence>